<dbReference type="SUPFAM" id="SSF53850">
    <property type="entry name" value="Periplasmic binding protein-like II"/>
    <property type="match status" value="1"/>
</dbReference>
<protein>
    <submittedName>
        <fullName evidence="3">Phosphonate transport system substrate-binding protein</fullName>
    </submittedName>
</protein>
<reference evidence="3 4" key="1">
    <citation type="submission" date="2017-06" db="EMBL/GenBank/DDBJ databases">
        <authorList>
            <person name="Kim H.J."/>
            <person name="Triplett B.A."/>
        </authorList>
    </citation>
    <scope>NUCLEOTIDE SEQUENCE [LARGE SCALE GENOMIC DNA]</scope>
    <source>
        <strain evidence="3 4">DSM 13116</strain>
    </source>
</reference>
<organism evidence="3 4">
    <name type="scientific">Humidesulfovibrio mexicanus</name>
    <dbReference type="NCBI Taxonomy" id="147047"/>
    <lineage>
        <taxon>Bacteria</taxon>
        <taxon>Pseudomonadati</taxon>
        <taxon>Thermodesulfobacteriota</taxon>
        <taxon>Desulfovibrionia</taxon>
        <taxon>Desulfovibrionales</taxon>
        <taxon>Desulfovibrionaceae</taxon>
        <taxon>Humidesulfovibrio</taxon>
    </lineage>
</organism>
<dbReference type="CDD" id="cd13571">
    <property type="entry name" value="PBP2_PnhD_1"/>
    <property type="match status" value="1"/>
</dbReference>
<evidence type="ECO:0000256" key="1">
    <source>
        <dbReference type="ARBA" id="ARBA00007162"/>
    </source>
</evidence>
<dbReference type="GO" id="GO:0043190">
    <property type="term" value="C:ATP-binding cassette (ABC) transporter complex"/>
    <property type="evidence" value="ECO:0007669"/>
    <property type="project" value="InterPro"/>
</dbReference>
<dbReference type="NCBIfam" id="TIGR01098">
    <property type="entry name" value="3A0109s03R"/>
    <property type="match status" value="1"/>
</dbReference>
<dbReference type="PANTHER" id="PTHR35841:SF1">
    <property type="entry name" value="PHOSPHONATES-BINDING PERIPLASMIC PROTEIN"/>
    <property type="match status" value="1"/>
</dbReference>
<proteinExistence type="inferred from homology"/>
<dbReference type="Proteomes" id="UP000198324">
    <property type="component" value="Unassembled WGS sequence"/>
</dbReference>
<dbReference type="InterPro" id="IPR005770">
    <property type="entry name" value="PhnD"/>
</dbReference>
<gene>
    <name evidence="3" type="ORF">SAMN04488503_3132</name>
</gene>
<dbReference type="GO" id="GO:0055085">
    <property type="term" value="P:transmembrane transport"/>
    <property type="evidence" value="ECO:0007669"/>
    <property type="project" value="InterPro"/>
</dbReference>
<evidence type="ECO:0000313" key="4">
    <source>
        <dbReference type="Proteomes" id="UP000198324"/>
    </source>
</evidence>
<dbReference type="Pfam" id="PF12974">
    <property type="entry name" value="Phosphonate-bd"/>
    <property type="match status" value="1"/>
</dbReference>
<dbReference type="AlphaFoldDB" id="A0A239CIS0"/>
<comment type="similarity">
    <text evidence="1">Belongs to the phosphate/phosphite/phosphonate binding protein family.</text>
</comment>
<accession>A0A239CIS0</accession>
<evidence type="ECO:0000313" key="3">
    <source>
        <dbReference type="EMBL" id="SNS19578.1"/>
    </source>
</evidence>
<sequence length="325" mass="36482">MWATLEPFHNRLARLALVILCLLAVHGCDGGGAAKTVDFSRTVQVDRPSEDQRGGRKLRMAVAAMISPKDTFDLYRQLLTYISRRMDVELEFVQRKTYAEISELLRQGLVDVAFVCSGPYATGKQKYGLELLATPEIRGSHFYQAYLIVGKDSPCKELRDLKGKTFAFTDPDSNTGRLVPLHWLATLGERPDSFFSKTIYTYSHDNSILAVSRGLVDGAAVDGLIWEFYARRNPEFTAQTRVILKSEPFGIPPVVVSEHLDRGSKERIQEVLFHMHEDAEGKKILGDLSIDRFIAPSDEWYASIRNLERTMLSATQDKGHGGAKP</sequence>
<dbReference type="Gene3D" id="3.40.190.10">
    <property type="entry name" value="Periplasmic binding protein-like II"/>
    <property type="match status" value="2"/>
</dbReference>
<keyword evidence="2" id="KW-0732">Signal</keyword>
<dbReference type="PANTHER" id="PTHR35841">
    <property type="entry name" value="PHOSPHONATES-BINDING PERIPLASMIC PROTEIN"/>
    <property type="match status" value="1"/>
</dbReference>
<keyword evidence="4" id="KW-1185">Reference proteome</keyword>
<dbReference type="EMBL" id="FZOC01000008">
    <property type="protein sequence ID" value="SNS19578.1"/>
    <property type="molecule type" value="Genomic_DNA"/>
</dbReference>
<name>A0A239CIS0_9BACT</name>
<evidence type="ECO:0000256" key="2">
    <source>
        <dbReference type="ARBA" id="ARBA00022729"/>
    </source>
</evidence>